<feature type="transmembrane region" description="Helical" evidence="1">
    <location>
        <begin position="408"/>
        <end position="425"/>
    </location>
</feature>
<name>I4Z6N7_9BACT</name>
<protein>
    <submittedName>
        <fullName evidence="4">Uncharacterized protein</fullName>
    </submittedName>
</protein>
<dbReference type="EMBL" id="JH660660">
    <property type="protein sequence ID" value="EIM31879.1"/>
    <property type="molecule type" value="Genomic_DNA"/>
</dbReference>
<dbReference type="Pfam" id="PF13387">
    <property type="entry name" value="Lnb_N"/>
    <property type="match status" value="1"/>
</dbReference>
<evidence type="ECO:0000259" key="2">
    <source>
        <dbReference type="Pfam" id="PF13387"/>
    </source>
</evidence>
<dbReference type="Proteomes" id="UP000002786">
    <property type="component" value="Unassembled WGS sequence"/>
</dbReference>
<dbReference type="Pfam" id="PF25221">
    <property type="entry name" value="5TMH_Lnb"/>
    <property type="match status" value="1"/>
</dbReference>
<reference evidence="4 5" key="1">
    <citation type="submission" date="2012-02" db="EMBL/GenBank/DDBJ databases">
        <title>Improved High-Quality Draft genome of Prevotella bivia DSM 20514.</title>
        <authorList>
            <consortium name="US DOE Joint Genome Institute (JGI-PGF)"/>
            <person name="Lucas S."/>
            <person name="Copeland A."/>
            <person name="Lapidus A."/>
            <person name="Bruce D."/>
            <person name="Goodwin L."/>
            <person name="Pitluck S."/>
            <person name="Peters L."/>
            <person name="Mikhailova N."/>
            <person name="Munk A.C.C."/>
            <person name="Kyrpides N."/>
            <person name="Mavromatis K."/>
            <person name="Detter J.C."/>
            <person name="Han C."/>
            <person name="Land M."/>
            <person name="Hauser L."/>
            <person name="Markowitz V."/>
            <person name="Cheng J.-F."/>
            <person name="Hugenholtz P."/>
            <person name="Woyke T."/>
            <person name="Wu D."/>
            <person name="Gronow S."/>
            <person name="Wellnitz S."/>
            <person name="Brambilla E."/>
            <person name="Klenk H.-P."/>
            <person name="Eisen J.A."/>
        </authorList>
    </citation>
    <scope>NUCLEOTIDE SEQUENCE [LARGE SCALE GENOMIC DNA]</scope>
    <source>
        <strain evidence="4 5">DSM 20514</strain>
    </source>
</reference>
<feature type="transmembrane region" description="Helical" evidence="1">
    <location>
        <begin position="31"/>
        <end position="47"/>
    </location>
</feature>
<keyword evidence="5" id="KW-1185">Reference proteome</keyword>
<keyword evidence="1" id="KW-1133">Transmembrane helix</keyword>
<accession>I4Z6N7</accession>
<feature type="transmembrane region" description="Helical" evidence="1">
    <location>
        <begin position="297"/>
        <end position="316"/>
    </location>
</feature>
<gene>
    <name evidence="4" type="ORF">PrebiDRAFT_0076</name>
</gene>
<feature type="transmembrane region" description="Helical" evidence="1">
    <location>
        <begin position="328"/>
        <end position="346"/>
    </location>
</feature>
<dbReference type="HOGENOM" id="CLU_052983_1_0_10"/>
<evidence type="ECO:0000313" key="5">
    <source>
        <dbReference type="Proteomes" id="UP000002786"/>
    </source>
</evidence>
<sequence length="435" mass="50221">MKHISIICFFKAFFGISFFSVTFARRMRIRYFYILLLSLFANLQIWADSPKVEPFAFNPKTLQISLLTCSPGKEVWSLFGHTAIRFKSEQTNTYDGNIDIVVNYGMFSFNQPNFVPRFVLGKTDYQMGIIPMELFMNEYAYENRGVTEQVLNLSEKDKEAIAKALLVNYQPENVTYRYNFFYNNCTTKARDLIVDHLSSKVTYNNKVADVSFRELTHRYNAVDKWAQLGDDLLLGMKADSPTNRSEQQFLPNNLMYDFATATYNGKPLVSKTNQLLTITPHKEKSGEIDYTPIFPPSPMLCVIIFTFIAFIINLIEVKKVVAFRLWDALLMLITGLMGVVFTIMIFSEHPCVSANGLLLIFNPLSLFFLYPTMKKDKTLKKNLWWRLWAVLIVVGLLVGFIQYYPTPIVIMALFLLLNCGVHVLLEHENKLKTIR</sequence>
<organism evidence="4 5">
    <name type="scientific">Prevotella bivia DSM 20514</name>
    <dbReference type="NCBI Taxonomy" id="868129"/>
    <lineage>
        <taxon>Bacteria</taxon>
        <taxon>Pseudomonadati</taxon>
        <taxon>Bacteroidota</taxon>
        <taxon>Bacteroidia</taxon>
        <taxon>Bacteroidales</taxon>
        <taxon>Prevotellaceae</taxon>
        <taxon>Prevotella</taxon>
    </lineage>
</organism>
<feature type="domain" description="Lnb N-terminal periplasmic" evidence="2">
    <location>
        <begin position="57"/>
        <end position="203"/>
    </location>
</feature>
<keyword evidence="1" id="KW-0472">Membrane</keyword>
<evidence type="ECO:0000259" key="3">
    <source>
        <dbReference type="Pfam" id="PF25221"/>
    </source>
</evidence>
<evidence type="ECO:0000256" key="1">
    <source>
        <dbReference type="SAM" id="Phobius"/>
    </source>
</evidence>
<feature type="domain" description="Lnb-like transmembrane" evidence="3">
    <location>
        <begin position="297"/>
        <end position="427"/>
    </location>
</feature>
<feature type="transmembrane region" description="Helical" evidence="1">
    <location>
        <begin position="352"/>
        <end position="371"/>
    </location>
</feature>
<dbReference type="InterPro" id="IPR057436">
    <property type="entry name" value="5TMH_Lnb"/>
</dbReference>
<dbReference type="AlphaFoldDB" id="I4Z6N7"/>
<feature type="transmembrane region" description="Helical" evidence="1">
    <location>
        <begin position="6"/>
        <end position="24"/>
    </location>
</feature>
<keyword evidence="1" id="KW-0812">Transmembrane</keyword>
<feature type="transmembrane region" description="Helical" evidence="1">
    <location>
        <begin position="383"/>
        <end position="402"/>
    </location>
</feature>
<dbReference type="InterPro" id="IPR025178">
    <property type="entry name" value="Lnb_N"/>
</dbReference>
<evidence type="ECO:0000313" key="4">
    <source>
        <dbReference type="EMBL" id="EIM31879.1"/>
    </source>
</evidence>
<proteinExistence type="predicted"/>